<evidence type="ECO:0000256" key="6">
    <source>
        <dbReference type="ARBA" id="ARBA00022723"/>
    </source>
</evidence>
<dbReference type="InterPro" id="IPR045175">
    <property type="entry name" value="M28_fam"/>
</dbReference>
<dbReference type="Pfam" id="PF04389">
    <property type="entry name" value="Peptidase_M28"/>
    <property type="match status" value="1"/>
</dbReference>
<dbReference type="PANTHER" id="PTHR12147">
    <property type="entry name" value="METALLOPEPTIDASE M28 FAMILY MEMBER"/>
    <property type="match status" value="1"/>
</dbReference>
<evidence type="ECO:0000256" key="2">
    <source>
        <dbReference type="ARBA" id="ARBA00004613"/>
    </source>
</evidence>
<dbReference type="Gene3D" id="3.50.30.30">
    <property type="match status" value="1"/>
</dbReference>
<dbReference type="EC" id="3.4.-.-" evidence="11"/>
<evidence type="ECO:0000256" key="3">
    <source>
        <dbReference type="ARBA" id="ARBA00005634"/>
    </source>
</evidence>
<evidence type="ECO:0000313" key="14">
    <source>
        <dbReference type="EMBL" id="PVI04838.1"/>
    </source>
</evidence>
<evidence type="ECO:0000256" key="7">
    <source>
        <dbReference type="ARBA" id="ARBA00022729"/>
    </source>
</evidence>
<evidence type="ECO:0000259" key="13">
    <source>
        <dbReference type="Pfam" id="PF04389"/>
    </source>
</evidence>
<dbReference type="STRING" id="97972.A0A2V1E2T1"/>
<name>A0A2V1E2T1_9PLEO</name>
<dbReference type="InterPro" id="IPR003137">
    <property type="entry name" value="PA_domain"/>
</dbReference>
<evidence type="ECO:0000256" key="4">
    <source>
        <dbReference type="ARBA" id="ARBA00022525"/>
    </source>
</evidence>
<gene>
    <name evidence="14" type="ORF">DM02DRAFT_585413</name>
</gene>
<keyword evidence="5 11" id="KW-0645">Protease</keyword>
<comment type="similarity">
    <text evidence="3">Belongs to the peptidase M28 family. M28B subfamily.</text>
</comment>
<dbReference type="GO" id="GO:0008235">
    <property type="term" value="F:metalloexopeptidase activity"/>
    <property type="evidence" value="ECO:0007669"/>
    <property type="project" value="InterPro"/>
</dbReference>
<dbReference type="Proteomes" id="UP000244855">
    <property type="component" value="Unassembled WGS sequence"/>
</dbReference>
<dbReference type="GO" id="GO:0005576">
    <property type="term" value="C:extracellular region"/>
    <property type="evidence" value="ECO:0007669"/>
    <property type="project" value="UniProtKB-SubCell"/>
</dbReference>
<evidence type="ECO:0000256" key="5">
    <source>
        <dbReference type="ARBA" id="ARBA00022670"/>
    </source>
</evidence>
<dbReference type="OrthoDB" id="10013407at2759"/>
<evidence type="ECO:0000256" key="9">
    <source>
        <dbReference type="ARBA" id="ARBA00022833"/>
    </source>
</evidence>
<feature type="chain" id="PRO_5015798801" description="Peptide hydrolase" evidence="11">
    <location>
        <begin position="21"/>
        <end position="500"/>
    </location>
</feature>
<dbReference type="InterPro" id="IPR007484">
    <property type="entry name" value="Peptidase_M28"/>
</dbReference>
<keyword evidence="8 11" id="KW-0378">Hydrolase</keyword>
<keyword evidence="15" id="KW-1185">Reference proteome</keyword>
<dbReference type="EMBL" id="KZ805318">
    <property type="protein sequence ID" value="PVI04838.1"/>
    <property type="molecule type" value="Genomic_DNA"/>
</dbReference>
<dbReference type="CDD" id="cd04816">
    <property type="entry name" value="PA_SaNapH_like"/>
    <property type="match status" value="1"/>
</dbReference>
<dbReference type="SUPFAM" id="SSF53187">
    <property type="entry name" value="Zn-dependent exopeptidases"/>
    <property type="match status" value="1"/>
</dbReference>
<dbReference type="PANTHER" id="PTHR12147:SF26">
    <property type="entry name" value="PEPTIDASE M28 DOMAIN-CONTAINING PROTEIN"/>
    <property type="match status" value="1"/>
</dbReference>
<evidence type="ECO:0000256" key="11">
    <source>
        <dbReference type="RuleBase" id="RU361240"/>
    </source>
</evidence>
<dbReference type="Pfam" id="PF02225">
    <property type="entry name" value="PA"/>
    <property type="match status" value="1"/>
</dbReference>
<dbReference type="AlphaFoldDB" id="A0A2V1E2T1"/>
<comment type="cofactor">
    <cofactor evidence="1">
        <name>Zn(2+)</name>
        <dbReference type="ChEBI" id="CHEBI:29105"/>
    </cofactor>
</comment>
<keyword evidence="10" id="KW-0325">Glycoprotein</keyword>
<evidence type="ECO:0000259" key="12">
    <source>
        <dbReference type="Pfam" id="PF02225"/>
    </source>
</evidence>
<sequence length="500" mass="53464">MKRFVFLSVVLSSALKGLASLQSNKTELTPEKLEAVITQEGLKRNLFELDSIGQQNNGNRAYGTTGYAASSDYVLSQVKDSKNDDGFFTTWTQTFNHTYEETRNISVTGPDGEDVPVLSLMYNNATPLPGGVTGELAALPVDDVRGSGCFEDQWTSVNVTGKLALVKRGTCAISDKLKLAKTRGALGVILFHNTNSTPNAATLGAENIGLNAPVGLISLQIGESWRSRISANETLTATLLVDSIFEPRSTWNVFVETAEGDENNVIMLGAHLDSVQAGPGINDDGSGVTAQIEIIKALRGFRGIKNKIRFAFWGAEEAGLVGSLFYTSSLTSSEADKIRFYYNYDMIGSIEPVYGIYAGDNPGDKVGAQLLLDYLVAKGKPAYFGSFGTGSDYVGFLELGIPSSGIHTGGGVPADPCYHLVCDTYDNINWGALEVNTKAAARAAAVLALDVSNVPPRNVTSVNPASGRMVRELFQEALWEGVKVEAASAHTCALETKRVV</sequence>
<comment type="subcellular location">
    <subcellularLocation>
        <location evidence="2">Secreted</location>
    </subcellularLocation>
</comment>
<dbReference type="SUPFAM" id="SSF52025">
    <property type="entry name" value="PA domain"/>
    <property type="match status" value="1"/>
</dbReference>
<dbReference type="Gene3D" id="3.40.630.10">
    <property type="entry name" value="Zn peptidases"/>
    <property type="match status" value="1"/>
</dbReference>
<dbReference type="InterPro" id="IPR046450">
    <property type="entry name" value="PA_dom_sf"/>
</dbReference>
<protein>
    <recommendedName>
        <fullName evidence="11">Peptide hydrolase</fullName>
        <ecNumber evidence="11">3.4.-.-</ecNumber>
    </recommendedName>
</protein>
<feature type="signal peptide" evidence="11">
    <location>
        <begin position="1"/>
        <end position="20"/>
    </location>
</feature>
<keyword evidence="9 11" id="KW-0862">Zinc</keyword>
<keyword evidence="4" id="KW-0964">Secreted</keyword>
<keyword evidence="7 11" id="KW-0732">Signal</keyword>
<accession>A0A2V1E2T1</accession>
<evidence type="ECO:0000256" key="1">
    <source>
        <dbReference type="ARBA" id="ARBA00001947"/>
    </source>
</evidence>
<organism evidence="14 15">
    <name type="scientific">Periconia macrospinosa</name>
    <dbReference type="NCBI Taxonomy" id="97972"/>
    <lineage>
        <taxon>Eukaryota</taxon>
        <taxon>Fungi</taxon>
        <taxon>Dikarya</taxon>
        <taxon>Ascomycota</taxon>
        <taxon>Pezizomycotina</taxon>
        <taxon>Dothideomycetes</taxon>
        <taxon>Pleosporomycetidae</taxon>
        <taxon>Pleosporales</taxon>
        <taxon>Massarineae</taxon>
        <taxon>Periconiaceae</taxon>
        <taxon>Periconia</taxon>
    </lineage>
</organism>
<dbReference type="GO" id="GO:0046872">
    <property type="term" value="F:metal ion binding"/>
    <property type="evidence" value="ECO:0007669"/>
    <property type="project" value="UniProtKB-KW"/>
</dbReference>
<feature type="domain" description="PA" evidence="12">
    <location>
        <begin position="132"/>
        <end position="224"/>
    </location>
</feature>
<evidence type="ECO:0000313" key="15">
    <source>
        <dbReference type="Proteomes" id="UP000244855"/>
    </source>
</evidence>
<proteinExistence type="inferred from homology"/>
<reference evidence="14 15" key="1">
    <citation type="journal article" date="2018" name="Sci. Rep.">
        <title>Comparative genomics provides insights into the lifestyle and reveals functional heterogeneity of dark septate endophytic fungi.</title>
        <authorList>
            <person name="Knapp D.G."/>
            <person name="Nemeth J.B."/>
            <person name="Barry K."/>
            <person name="Hainaut M."/>
            <person name="Henrissat B."/>
            <person name="Johnson J."/>
            <person name="Kuo A."/>
            <person name="Lim J.H.P."/>
            <person name="Lipzen A."/>
            <person name="Nolan M."/>
            <person name="Ohm R.A."/>
            <person name="Tamas L."/>
            <person name="Grigoriev I.V."/>
            <person name="Spatafora J.W."/>
            <person name="Nagy L.G."/>
            <person name="Kovacs G.M."/>
        </authorList>
    </citation>
    <scope>NUCLEOTIDE SEQUENCE [LARGE SCALE GENOMIC DNA]</scope>
    <source>
        <strain evidence="14 15">DSE2036</strain>
    </source>
</reference>
<evidence type="ECO:0000256" key="10">
    <source>
        <dbReference type="ARBA" id="ARBA00023180"/>
    </source>
</evidence>
<dbReference type="GO" id="GO:0006508">
    <property type="term" value="P:proteolysis"/>
    <property type="evidence" value="ECO:0007669"/>
    <property type="project" value="UniProtKB-KW"/>
</dbReference>
<feature type="domain" description="Peptidase M28" evidence="13">
    <location>
        <begin position="252"/>
        <end position="442"/>
    </location>
</feature>
<evidence type="ECO:0000256" key="8">
    <source>
        <dbReference type="ARBA" id="ARBA00022801"/>
    </source>
</evidence>
<keyword evidence="6 11" id="KW-0479">Metal-binding</keyword>